<accession>A0A2Z2NVF7</accession>
<dbReference type="Pfam" id="PF03168">
    <property type="entry name" value="LEA_2"/>
    <property type="match status" value="1"/>
</dbReference>
<dbReference type="RefSeq" id="WP_088916599.1">
    <property type="nucleotide sequence ID" value="NZ_CP018632.1"/>
</dbReference>
<dbReference type="Proteomes" id="UP000250079">
    <property type="component" value="Chromosome"/>
</dbReference>
<dbReference type="SMART" id="SM00769">
    <property type="entry name" value="WHy"/>
    <property type="match status" value="1"/>
</dbReference>
<dbReference type="KEGG" id="gai:IMCC3135_05055"/>
<sequence>MQYRSAAACLLAVSCLLLSACNTMLTSRPIAPTVEVTSVKAEKIGLIKQDLMFQLMVSNPNDYDLPVQALSFIAAVDGVEMAQGMSTERVLIPANNKARLDIQVSTRMNKLLGQLLLATSKSRKDLAYDVKGFVKLSNWPLRIPFNVDGAVENPVQR</sequence>
<keyword evidence="1" id="KW-0732">Signal</keyword>
<reference evidence="3 4" key="1">
    <citation type="submission" date="2016-12" db="EMBL/GenBank/DDBJ databases">
        <authorList>
            <person name="Song W.-J."/>
            <person name="Kurnit D.M."/>
        </authorList>
    </citation>
    <scope>NUCLEOTIDE SEQUENCE [LARGE SCALE GENOMIC DNA]</scope>
    <source>
        <strain evidence="3 4">IMCC3135</strain>
    </source>
</reference>
<organism evidence="3 4">
    <name type="scientific">Granulosicoccus antarcticus IMCC3135</name>
    <dbReference type="NCBI Taxonomy" id="1192854"/>
    <lineage>
        <taxon>Bacteria</taxon>
        <taxon>Pseudomonadati</taxon>
        <taxon>Pseudomonadota</taxon>
        <taxon>Gammaproteobacteria</taxon>
        <taxon>Chromatiales</taxon>
        <taxon>Granulosicoccaceae</taxon>
        <taxon>Granulosicoccus</taxon>
    </lineage>
</organism>
<feature type="chain" id="PRO_5016271270" description="Water stress and hypersensitive response domain-containing protein" evidence="1">
    <location>
        <begin position="21"/>
        <end position="157"/>
    </location>
</feature>
<dbReference type="AlphaFoldDB" id="A0A2Z2NVF7"/>
<dbReference type="GO" id="GO:0009269">
    <property type="term" value="P:response to desiccation"/>
    <property type="evidence" value="ECO:0007669"/>
    <property type="project" value="InterPro"/>
</dbReference>
<proteinExistence type="predicted"/>
<name>A0A2Z2NVF7_9GAMM</name>
<dbReference type="InterPro" id="IPR004864">
    <property type="entry name" value="LEA_2"/>
</dbReference>
<evidence type="ECO:0000259" key="2">
    <source>
        <dbReference type="SMART" id="SM00769"/>
    </source>
</evidence>
<keyword evidence="4" id="KW-1185">Reference proteome</keyword>
<evidence type="ECO:0000313" key="3">
    <source>
        <dbReference type="EMBL" id="ASJ71124.1"/>
    </source>
</evidence>
<dbReference type="InterPro" id="IPR013990">
    <property type="entry name" value="WHy-dom"/>
</dbReference>
<feature type="domain" description="Water stress and hypersensitive response" evidence="2">
    <location>
        <begin position="34"/>
        <end position="152"/>
    </location>
</feature>
<dbReference type="EMBL" id="CP018632">
    <property type="protein sequence ID" value="ASJ71124.1"/>
    <property type="molecule type" value="Genomic_DNA"/>
</dbReference>
<dbReference type="SUPFAM" id="SSF117070">
    <property type="entry name" value="LEA14-like"/>
    <property type="match status" value="1"/>
</dbReference>
<dbReference type="PROSITE" id="PS51257">
    <property type="entry name" value="PROKAR_LIPOPROTEIN"/>
    <property type="match status" value="1"/>
</dbReference>
<feature type="signal peptide" evidence="1">
    <location>
        <begin position="1"/>
        <end position="20"/>
    </location>
</feature>
<dbReference type="Gene3D" id="2.60.40.1820">
    <property type="match status" value="1"/>
</dbReference>
<protein>
    <recommendedName>
        <fullName evidence="2">Water stress and hypersensitive response domain-containing protein</fullName>
    </recommendedName>
</protein>
<evidence type="ECO:0000256" key="1">
    <source>
        <dbReference type="SAM" id="SignalP"/>
    </source>
</evidence>
<dbReference type="OrthoDB" id="369213at2"/>
<evidence type="ECO:0000313" key="4">
    <source>
        <dbReference type="Proteomes" id="UP000250079"/>
    </source>
</evidence>
<gene>
    <name evidence="3" type="ORF">IMCC3135_05055</name>
</gene>